<accession>A0A089QCE9</accession>
<organism evidence="1 2">
    <name type="scientific">Methylobacterium oryzae CBMB20</name>
    <dbReference type="NCBI Taxonomy" id="693986"/>
    <lineage>
        <taxon>Bacteria</taxon>
        <taxon>Pseudomonadati</taxon>
        <taxon>Pseudomonadota</taxon>
        <taxon>Alphaproteobacteria</taxon>
        <taxon>Hyphomicrobiales</taxon>
        <taxon>Methylobacteriaceae</taxon>
        <taxon>Methylobacterium</taxon>
    </lineage>
</organism>
<proteinExistence type="predicted"/>
<evidence type="ECO:0000313" key="1">
    <source>
        <dbReference type="EMBL" id="AIQ92264.1"/>
    </source>
</evidence>
<evidence type="ECO:0000313" key="2">
    <source>
        <dbReference type="Proteomes" id="UP000029492"/>
    </source>
</evidence>
<dbReference type="Proteomes" id="UP000029492">
    <property type="component" value="Chromosome"/>
</dbReference>
<dbReference type="AlphaFoldDB" id="A0A089QCE9"/>
<dbReference type="EMBL" id="CP003811">
    <property type="protein sequence ID" value="AIQ92264.1"/>
    <property type="molecule type" value="Genomic_DNA"/>
</dbReference>
<reference evidence="1 2" key="1">
    <citation type="journal article" date="2014" name="PLoS ONE">
        <title>Genome Information of Methylobacterium oryzae, a Plant-Probiotic Methylotroph in the Phyllosphere.</title>
        <authorList>
            <person name="Kwak M.J."/>
            <person name="Jeong H."/>
            <person name="Madhaiyan M."/>
            <person name="Lee Y."/>
            <person name="Sa T.M."/>
            <person name="Oh T.K."/>
            <person name="Kim J.F."/>
        </authorList>
    </citation>
    <scope>NUCLEOTIDE SEQUENCE [LARGE SCALE GENOMIC DNA]</scope>
    <source>
        <strain evidence="1 2">CBMB20</strain>
    </source>
</reference>
<name>A0A089QCE9_9HYPH</name>
<gene>
    <name evidence="1" type="ORF">MOC_4509</name>
</gene>
<dbReference type="KEGG" id="mor:MOC_4509"/>
<sequence length="94" mass="10542">MPRVSAFVSTFTAARPGMRPAVTADTVAAQARILLRRATIKHGRIDVYRFNLNSGDDFWAVNRKNRNSGRRIGGCWQTVIQCREAAAVRARVRL</sequence>
<protein>
    <submittedName>
        <fullName evidence="1">Protein of unassigned function</fullName>
    </submittedName>
</protein>
<keyword evidence="2" id="KW-1185">Reference proteome</keyword>
<dbReference type="HOGENOM" id="CLU_2382829_0_0_5"/>
<dbReference type="STRING" id="693986.MOC_4509"/>